<organism evidence="1">
    <name type="scientific">bioreactor metagenome</name>
    <dbReference type="NCBI Taxonomy" id="1076179"/>
    <lineage>
        <taxon>unclassified sequences</taxon>
        <taxon>metagenomes</taxon>
        <taxon>ecological metagenomes</taxon>
    </lineage>
</organism>
<protein>
    <submittedName>
        <fullName evidence="1">Uncharacterized protein</fullName>
    </submittedName>
</protein>
<name>A0A644V3V9_9ZZZZ</name>
<comment type="caution">
    <text evidence="1">The sequence shown here is derived from an EMBL/GenBank/DDBJ whole genome shotgun (WGS) entry which is preliminary data.</text>
</comment>
<evidence type="ECO:0000313" key="1">
    <source>
        <dbReference type="EMBL" id="MPL85871.1"/>
    </source>
</evidence>
<dbReference type="AlphaFoldDB" id="A0A644V3V9"/>
<reference evidence="1" key="1">
    <citation type="submission" date="2019-08" db="EMBL/GenBank/DDBJ databases">
        <authorList>
            <person name="Kucharzyk K."/>
            <person name="Murdoch R.W."/>
            <person name="Higgins S."/>
            <person name="Loffler F."/>
        </authorList>
    </citation>
    <scope>NUCLEOTIDE SEQUENCE</scope>
</reference>
<sequence>MKKIVFVIILFLSSFSYSQEMKNYPINYYEEIGEYDISKLFISDSIIIEHEGGVKQNKPQPLGFIGEEYQRFYIQFLSIAKQIKYKHKYFVRGKTRVKDNICDFEGEINIEECKTGNMIWILDSIDKFDTGYMKGSYQFMENKECHHSGILEGEFLIKFYFDKKGRMQYDGLRIYADDFSNNQFWGYWTSYDKKINLECTWGDFRIPNSKGFDIGVGEFSPNPKYIKNGWENYNENESEWWIDNKR</sequence>
<accession>A0A644V3V9</accession>
<gene>
    <name evidence="1" type="ORF">SDC9_31846</name>
</gene>
<dbReference type="EMBL" id="VSSQ01000212">
    <property type="protein sequence ID" value="MPL85871.1"/>
    <property type="molecule type" value="Genomic_DNA"/>
</dbReference>
<proteinExistence type="predicted"/>